<evidence type="ECO:0000256" key="2">
    <source>
        <dbReference type="ARBA" id="ARBA00023315"/>
    </source>
</evidence>
<dbReference type="Proteomes" id="UP001321498">
    <property type="component" value="Chromosome"/>
</dbReference>
<protein>
    <recommendedName>
        <fullName evidence="3">N-acetyltransferase domain-containing protein</fullName>
    </recommendedName>
</protein>
<keyword evidence="5" id="KW-1185">Reference proteome</keyword>
<accession>A0ABN6XRH0</accession>
<dbReference type="PANTHER" id="PTHR43877:SF1">
    <property type="entry name" value="ACETYLTRANSFERASE"/>
    <property type="match status" value="1"/>
</dbReference>
<sequence length="163" mass="17591">MAGYRIREAGPADALALTEALVEAANWNPDRARPRVAVLSDPIRRQYIAGWQRPADAGFIAEDELGEPIGAGWYRLFSADRPGLGFIGTGVPELIVGVRPVWRAQGVGRSLLQHLVARAAADGHARLGLSVERGNFAQRLYTSEGFTLLENRGSTAVMVRSVA</sequence>
<dbReference type="InterPro" id="IPR050832">
    <property type="entry name" value="Bact_Acetyltransf"/>
</dbReference>
<keyword evidence="1" id="KW-0808">Transferase</keyword>
<evidence type="ECO:0000256" key="1">
    <source>
        <dbReference type="ARBA" id="ARBA00022679"/>
    </source>
</evidence>
<dbReference type="PANTHER" id="PTHR43877">
    <property type="entry name" value="AMINOALKYLPHOSPHONATE N-ACETYLTRANSFERASE-RELATED-RELATED"/>
    <property type="match status" value="1"/>
</dbReference>
<organism evidence="4 5">
    <name type="scientific">Naasia aerilata</name>
    <dbReference type="NCBI Taxonomy" id="1162966"/>
    <lineage>
        <taxon>Bacteria</taxon>
        <taxon>Bacillati</taxon>
        <taxon>Actinomycetota</taxon>
        <taxon>Actinomycetes</taxon>
        <taxon>Micrococcales</taxon>
        <taxon>Microbacteriaceae</taxon>
        <taxon>Naasia</taxon>
    </lineage>
</organism>
<dbReference type="InterPro" id="IPR016181">
    <property type="entry name" value="Acyl_CoA_acyltransferase"/>
</dbReference>
<evidence type="ECO:0000313" key="5">
    <source>
        <dbReference type="Proteomes" id="UP001321498"/>
    </source>
</evidence>
<dbReference type="EMBL" id="AP027731">
    <property type="protein sequence ID" value="BDZ47594.1"/>
    <property type="molecule type" value="Genomic_DNA"/>
</dbReference>
<name>A0ABN6XRH0_9MICO</name>
<dbReference type="Gene3D" id="3.40.630.30">
    <property type="match status" value="1"/>
</dbReference>
<dbReference type="SUPFAM" id="SSF55729">
    <property type="entry name" value="Acyl-CoA N-acyltransferases (Nat)"/>
    <property type="match status" value="1"/>
</dbReference>
<proteinExistence type="predicted"/>
<reference evidence="5" key="1">
    <citation type="journal article" date="2019" name="Int. J. Syst. Evol. Microbiol.">
        <title>The Global Catalogue of Microorganisms (GCM) 10K type strain sequencing project: providing services to taxonomists for standard genome sequencing and annotation.</title>
        <authorList>
            <consortium name="The Broad Institute Genomics Platform"/>
            <consortium name="The Broad Institute Genome Sequencing Center for Infectious Disease"/>
            <person name="Wu L."/>
            <person name="Ma J."/>
        </authorList>
    </citation>
    <scope>NUCLEOTIDE SEQUENCE [LARGE SCALE GENOMIC DNA]</scope>
    <source>
        <strain evidence="5">NBRC 108725</strain>
    </source>
</reference>
<dbReference type="PROSITE" id="PS51186">
    <property type="entry name" value="GNAT"/>
    <property type="match status" value="1"/>
</dbReference>
<keyword evidence="2" id="KW-0012">Acyltransferase</keyword>
<evidence type="ECO:0000313" key="4">
    <source>
        <dbReference type="EMBL" id="BDZ47594.1"/>
    </source>
</evidence>
<dbReference type="CDD" id="cd04301">
    <property type="entry name" value="NAT_SF"/>
    <property type="match status" value="1"/>
</dbReference>
<dbReference type="Pfam" id="PF00583">
    <property type="entry name" value="Acetyltransf_1"/>
    <property type="match status" value="1"/>
</dbReference>
<feature type="domain" description="N-acetyltransferase" evidence="3">
    <location>
        <begin position="4"/>
        <end position="163"/>
    </location>
</feature>
<evidence type="ECO:0000259" key="3">
    <source>
        <dbReference type="PROSITE" id="PS51186"/>
    </source>
</evidence>
<gene>
    <name evidence="4" type="ORF">GCM10025866_35030</name>
</gene>
<dbReference type="RefSeq" id="WP_286277470.1">
    <property type="nucleotide sequence ID" value="NZ_AP027731.1"/>
</dbReference>
<dbReference type="InterPro" id="IPR000182">
    <property type="entry name" value="GNAT_dom"/>
</dbReference>